<comment type="cofactor">
    <cofactor evidence="2">
        <name>Mg(2+)</name>
        <dbReference type="ChEBI" id="CHEBI:18420"/>
    </cofactor>
</comment>
<name>A0A1L3GQT1_9BACT</name>
<evidence type="ECO:0000256" key="1">
    <source>
        <dbReference type="ARBA" id="ARBA00001936"/>
    </source>
</evidence>
<keyword evidence="5" id="KW-0460">Magnesium</keyword>
<dbReference type="PANTHER" id="PTHR12992">
    <property type="entry name" value="NUDIX HYDROLASE"/>
    <property type="match status" value="1"/>
</dbReference>
<accession>A0A1L3GQT1</accession>
<dbReference type="KEGG" id="pef:A7E78_10900"/>
<evidence type="ECO:0000256" key="3">
    <source>
        <dbReference type="ARBA" id="ARBA00022723"/>
    </source>
</evidence>
<dbReference type="InterPro" id="IPR000086">
    <property type="entry name" value="NUDIX_hydrolase_dom"/>
</dbReference>
<dbReference type="Pfam" id="PF00293">
    <property type="entry name" value="NUDIX"/>
    <property type="match status" value="1"/>
</dbReference>
<dbReference type="GO" id="GO:0046872">
    <property type="term" value="F:metal ion binding"/>
    <property type="evidence" value="ECO:0007669"/>
    <property type="project" value="UniProtKB-KW"/>
</dbReference>
<evidence type="ECO:0000256" key="5">
    <source>
        <dbReference type="ARBA" id="ARBA00022842"/>
    </source>
</evidence>
<dbReference type="PROSITE" id="PS51462">
    <property type="entry name" value="NUDIX"/>
    <property type="match status" value="1"/>
</dbReference>
<gene>
    <name evidence="8" type="ORF">A7E78_10900</name>
</gene>
<dbReference type="Proteomes" id="UP000182517">
    <property type="component" value="Chromosome"/>
</dbReference>
<dbReference type="OrthoDB" id="9802805at2"/>
<dbReference type="PANTHER" id="PTHR12992:SF11">
    <property type="entry name" value="MITOCHONDRIAL COENZYME A DIPHOSPHATASE NUDT8"/>
    <property type="match status" value="1"/>
</dbReference>
<keyword evidence="9" id="KW-1185">Reference proteome</keyword>
<dbReference type="SUPFAM" id="SSF55811">
    <property type="entry name" value="Nudix"/>
    <property type="match status" value="1"/>
</dbReference>
<dbReference type="STRING" id="1842532.A7E78_10900"/>
<dbReference type="InterPro" id="IPR045121">
    <property type="entry name" value="CoAse"/>
</dbReference>
<evidence type="ECO:0000259" key="7">
    <source>
        <dbReference type="PROSITE" id="PS51462"/>
    </source>
</evidence>
<evidence type="ECO:0000313" key="9">
    <source>
        <dbReference type="Proteomes" id="UP000182517"/>
    </source>
</evidence>
<dbReference type="Gene3D" id="3.90.79.10">
    <property type="entry name" value="Nucleoside Triphosphate Pyrophosphohydrolase"/>
    <property type="match status" value="1"/>
</dbReference>
<comment type="cofactor">
    <cofactor evidence="1">
        <name>Mn(2+)</name>
        <dbReference type="ChEBI" id="CHEBI:29035"/>
    </cofactor>
</comment>
<dbReference type="GO" id="GO:0010945">
    <property type="term" value="F:coenzyme A diphosphatase activity"/>
    <property type="evidence" value="ECO:0007669"/>
    <property type="project" value="InterPro"/>
</dbReference>
<feature type="domain" description="Nudix hydrolase" evidence="7">
    <location>
        <begin position="23"/>
        <end position="162"/>
    </location>
</feature>
<evidence type="ECO:0000313" key="8">
    <source>
        <dbReference type="EMBL" id="APG28311.1"/>
    </source>
</evidence>
<dbReference type="AlphaFoldDB" id="A0A1L3GQT1"/>
<reference evidence="8 9" key="1">
    <citation type="journal article" date="2017" name="Genome Announc.">
        <title>Complete Genome Sequences of Two Acetylene-Fermenting Pelobacter acetylenicus Strains.</title>
        <authorList>
            <person name="Sutton J.M."/>
            <person name="Baesman S.M."/>
            <person name="Fierst J.L."/>
            <person name="Poret-Peterson A.T."/>
            <person name="Oremland R.S."/>
            <person name="Dunlap D.S."/>
            <person name="Akob D.M."/>
        </authorList>
    </citation>
    <scope>NUCLEOTIDE SEQUENCE [LARGE SCALE GENOMIC DNA]</scope>
    <source>
        <strain evidence="8 9">SFB93</strain>
    </source>
</reference>
<organism evidence="8 9">
    <name type="scientific">Syntrophotalea acetylenivorans</name>
    <dbReference type="NCBI Taxonomy" id="1842532"/>
    <lineage>
        <taxon>Bacteria</taxon>
        <taxon>Pseudomonadati</taxon>
        <taxon>Thermodesulfobacteriota</taxon>
        <taxon>Desulfuromonadia</taxon>
        <taxon>Desulfuromonadales</taxon>
        <taxon>Syntrophotaleaceae</taxon>
        <taxon>Syntrophotalea</taxon>
    </lineage>
</organism>
<dbReference type="EMBL" id="CP015519">
    <property type="protein sequence ID" value="APG28311.1"/>
    <property type="molecule type" value="Genomic_DNA"/>
</dbReference>
<sequence length="189" mass="21303">MLDPAAVKAALARHACRTIDPGVLRPAAVLLTFYPKDNSDTLLFTRRTEHLPDHAGEISFPGGRWQEGDADLTATALRETEEEMGVAPQDVTILGRLDDFVSVYGYHVTPFVGTLPTAYPFCVDHREIAEVIEVPLKKLCDPKIFHTENWRHKGRLYPVGFFSIGRHPIWGLTAAVLRQFLQRIEVIDW</sequence>
<keyword evidence="4" id="KW-0378">Hydrolase</keyword>
<dbReference type="InterPro" id="IPR015797">
    <property type="entry name" value="NUDIX_hydrolase-like_dom_sf"/>
</dbReference>
<proteinExistence type="predicted"/>
<dbReference type="RefSeq" id="WP_072284337.1">
    <property type="nucleotide sequence ID" value="NZ_CP015519.1"/>
</dbReference>
<evidence type="ECO:0000256" key="6">
    <source>
        <dbReference type="ARBA" id="ARBA00023211"/>
    </source>
</evidence>
<keyword evidence="6" id="KW-0464">Manganese</keyword>
<protein>
    <submittedName>
        <fullName evidence="8">Coenzyme A pyrophosphatase</fullName>
    </submittedName>
</protein>
<evidence type="ECO:0000256" key="4">
    <source>
        <dbReference type="ARBA" id="ARBA00022801"/>
    </source>
</evidence>
<keyword evidence="3" id="KW-0479">Metal-binding</keyword>
<dbReference type="CDD" id="cd03426">
    <property type="entry name" value="NUDIX_CoAse_Nudt7"/>
    <property type="match status" value="1"/>
</dbReference>
<evidence type="ECO:0000256" key="2">
    <source>
        <dbReference type="ARBA" id="ARBA00001946"/>
    </source>
</evidence>